<proteinExistence type="predicted"/>
<evidence type="ECO:0000259" key="1">
    <source>
        <dbReference type="Pfam" id="PF00535"/>
    </source>
</evidence>
<evidence type="ECO:0000313" key="2">
    <source>
        <dbReference type="EMBL" id="RZT58058.1"/>
    </source>
</evidence>
<dbReference type="Proteomes" id="UP000292408">
    <property type="component" value="Unassembled WGS sequence"/>
</dbReference>
<gene>
    <name evidence="2" type="ORF">EV140_2295</name>
</gene>
<dbReference type="Gene3D" id="3.90.550.10">
    <property type="entry name" value="Spore Coat Polysaccharide Biosynthesis Protein SpsA, Chain A"/>
    <property type="match status" value="1"/>
</dbReference>
<dbReference type="RefSeq" id="WP_157985651.1">
    <property type="nucleotide sequence ID" value="NZ_SGXT01000018.1"/>
</dbReference>
<dbReference type="OrthoDB" id="3171021at2"/>
<dbReference type="EMBL" id="SGXT01000018">
    <property type="protein sequence ID" value="RZT58058.1"/>
    <property type="molecule type" value="Genomic_DNA"/>
</dbReference>
<feature type="domain" description="Glycosyltransferase 2-like" evidence="1">
    <location>
        <begin position="13"/>
        <end position="170"/>
    </location>
</feature>
<dbReference type="SUPFAM" id="SSF53448">
    <property type="entry name" value="Nucleotide-diphospho-sugar transferases"/>
    <property type="match status" value="1"/>
</dbReference>
<organism evidence="2 3">
    <name type="scientific">Microcella alkaliphila</name>
    <dbReference type="NCBI Taxonomy" id="279828"/>
    <lineage>
        <taxon>Bacteria</taxon>
        <taxon>Bacillati</taxon>
        <taxon>Actinomycetota</taxon>
        <taxon>Actinomycetes</taxon>
        <taxon>Micrococcales</taxon>
        <taxon>Microbacteriaceae</taxon>
        <taxon>Microcella</taxon>
    </lineage>
</organism>
<dbReference type="GO" id="GO:0016740">
    <property type="term" value="F:transferase activity"/>
    <property type="evidence" value="ECO:0007669"/>
    <property type="project" value="UniProtKB-KW"/>
</dbReference>
<dbReference type="Pfam" id="PF00535">
    <property type="entry name" value="Glycos_transf_2"/>
    <property type="match status" value="1"/>
</dbReference>
<keyword evidence="3" id="KW-1185">Reference proteome</keyword>
<sequence length="374" mass="40992">MSAAHDDHQVDLVVAVHTTTRPIDRAVRSALAASERTRVTVVCHDISPDEIATVLAELSEHPRVRLVEHRDGVPSPSGPFNAGLDAATAPWVAIMGSDDELEPGVIDDWLARAAETDADVVLPTIVRRGARDRIVATPPSRLGRDDRLDGVADRLAYRSAPLGLLRRDAIGTVRFGSGIATGEDVLVSARLFFSELHVTRHRGAAYLVHDDAGDRVTLAPRTVDAALAFIDDVIDSRWFRSQPLAVRRSIVVKTLRVNVLGQFAVRPHADDWPDTERQALHDVIVALEASAPGALDRLSRADRDLFDALDPASGASVDRVLQLATRRGHYGTPATLAPRRLRLVFDTEAPARMMLASWLTVRRDRRARRRRAVS</sequence>
<name>A0A4Q7TF39_9MICO</name>
<protein>
    <submittedName>
        <fullName evidence="2">Glycosyltransferase involved in cell wall biosynthesis</fullName>
    </submittedName>
</protein>
<comment type="caution">
    <text evidence="2">The sequence shown here is derived from an EMBL/GenBank/DDBJ whole genome shotgun (WGS) entry which is preliminary data.</text>
</comment>
<dbReference type="CDD" id="cd00761">
    <property type="entry name" value="Glyco_tranf_GTA_type"/>
    <property type="match status" value="1"/>
</dbReference>
<reference evidence="2 3" key="1">
    <citation type="journal article" date="2015" name="Stand. Genomic Sci.">
        <title>Genomic Encyclopedia of Bacterial and Archaeal Type Strains, Phase III: the genomes of soil and plant-associated and newly described type strains.</title>
        <authorList>
            <person name="Whitman W.B."/>
            <person name="Woyke T."/>
            <person name="Klenk H.P."/>
            <person name="Zhou Y."/>
            <person name="Lilburn T.G."/>
            <person name="Beck B.J."/>
            <person name="De Vos P."/>
            <person name="Vandamme P."/>
            <person name="Eisen J.A."/>
            <person name="Garrity G."/>
            <person name="Hugenholtz P."/>
            <person name="Kyrpides N.C."/>
        </authorList>
    </citation>
    <scope>NUCLEOTIDE SEQUENCE [LARGE SCALE GENOMIC DNA]</scope>
    <source>
        <strain evidence="2 3">AC4r</strain>
    </source>
</reference>
<accession>A0A4Q7TF39</accession>
<dbReference type="InterPro" id="IPR029044">
    <property type="entry name" value="Nucleotide-diphossugar_trans"/>
</dbReference>
<dbReference type="InterPro" id="IPR001173">
    <property type="entry name" value="Glyco_trans_2-like"/>
</dbReference>
<dbReference type="AlphaFoldDB" id="A0A4Q7TF39"/>
<keyword evidence="2" id="KW-0808">Transferase</keyword>
<evidence type="ECO:0000313" key="3">
    <source>
        <dbReference type="Proteomes" id="UP000292408"/>
    </source>
</evidence>